<accession>A0A1D1V079</accession>
<dbReference type="PANTHER" id="PTHR19303:SF57">
    <property type="entry name" value="HTH CENPB-TYPE DOMAIN-CONTAINING PROTEIN"/>
    <property type="match status" value="1"/>
</dbReference>
<evidence type="ECO:0000313" key="4">
    <source>
        <dbReference type="EMBL" id="GAU94055.1"/>
    </source>
</evidence>
<evidence type="ECO:0000313" key="5">
    <source>
        <dbReference type="Proteomes" id="UP000186922"/>
    </source>
</evidence>
<dbReference type="AlphaFoldDB" id="A0A1D1V079"/>
<gene>
    <name evidence="4" type="primary">RvY_05897-1</name>
    <name evidence="4" type="synonym">RvY_05897.1</name>
    <name evidence="4" type="ORF">RvY_05897</name>
</gene>
<dbReference type="EMBL" id="BDGG01000002">
    <property type="protein sequence ID" value="GAU94055.1"/>
    <property type="molecule type" value="Genomic_DNA"/>
</dbReference>
<feature type="region of interest" description="Disordered" evidence="2">
    <location>
        <begin position="405"/>
        <end position="446"/>
    </location>
</feature>
<proteinExistence type="predicted"/>
<dbReference type="OrthoDB" id="6605189at2759"/>
<reference evidence="4 5" key="1">
    <citation type="journal article" date="2016" name="Nat. Commun.">
        <title>Extremotolerant tardigrade genome and improved radiotolerance of human cultured cells by tardigrade-unique protein.</title>
        <authorList>
            <person name="Hashimoto T."/>
            <person name="Horikawa D.D."/>
            <person name="Saito Y."/>
            <person name="Kuwahara H."/>
            <person name="Kozuka-Hata H."/>
            <person name="Shin-I T."/>
            <person name="Minakuchi Y."/>
            <person name="Ohishi K."/>
            <person name="Motoyama A."/>
            <person name="Aizu T."/>
            <person name="Enomoto A."/>
            <person name="Kondo K."/>
            <person name="Tanaka S."/>
            <person name="Hara Y."/>
            <person name="Koshikawa S."/>
            <person name="Sagara H."/>
            <person name="Miura T."/>
            <person name="Yokobori S."/>
            <person name="Miyagawa K."/>
            <person name="Suzuki Y."/>
            <person name="Kubo T."/>
            <person name="Oyama M."/>
            <person name="Kohara Y."/>
            <person name="Fujiyama A."/>
            <person name="Arakawa K."/>
            <person name="Katayama T."/>
            <person name="Toyoda A."/>
            <person name="Kunieda T."/>
        </authorList>
    </citation>
    <scope>NUCLEOTIDE SEQUENCE [LARGE SCALE GENOMIC DNA]</scope>
    <source>
        <strain evidence="4 5">YOKOZUNA-1</strain>
    </source>
</reference>
<keyword evidence="5" id="KW-1185">Reference proteome</keyword>
<comment type="caution">
    <text evidence="4">The sequence shown here is derived from an EMBL/GenBank/DDBJ whole genome shotgun (WGS) entry which is preliminary data.</text>
</comment>
<dbReference type="Proteomes" id="UP000186922">
    <property type="component" value="Unassembled WGS sequence"/>
</dbReference>
<protein>
    <recommendedName>
        <fullName evidence="3">HTH psq-type domain-containing protein</fullName>
    </recommendedName>
</protein>
<organism evidence="4 5">
    <name type="scientific">Ramazzottius varieornatus</name>
    <name type="common">Water bear</name>
    <name type="synonym">Tardigrade</name>
    <dbReference type="NCBI Taxonomy" id="947166"/>
    <lineage>
        <taxon>Eukaryota</taxon>
        <taxon>Metazoa</taxon>
        <taxon>Ecdysozoa</taxon>
        <taxon>Tardigrada</taxon>
        <taxon>Eutardigrada</taxon>
        <taxon>Parachela</taxon>
        <taxon>Hypsibioidea</taxon>
        <taxon>Ramazzottiidae</taxon>
        <taxon>Ramazzottius</taxon>
    </lineage>
</organism>
<evidence type="ECO:0000256" key="1">
    <source>
        <dbReference type="ARBA" id="ARBA00004123"/>
    </source>
</evidence>
<dbReference type="GO" id="GO:0003677">
    <property type="term" value="F:DNA binding"/>
    <property type="evidence" value="ECO:0007669"/>
    <property type="project" value="InterPro"/>
</dbReference>
<dbReference type="InterPro" id="IPR007889">
    <property type="entry name" value="HTH_Psq"/>
</dbReference>
<dbReference type="Gene3D" id="1.10.10.60">
    <property type="entry name" value="Homeodomain-like"/>
    <property type="match status" value="1"/>
</dbReference>
<evidence type="ECO:0000259" key="3">
    <source>
        <dbReference type="Pfam" id="PF05225"/>
    </source>
</evidence>
<sequence length="446" mass="50049">MPQSKLCTAAEVSKQIMDAAIQAVKTEEMSQRSAAKSYGVSRSTLRNRLQNRHTGHQGGQTKFSPRMETELVELLKACCDMRIPLNRYHCYQLFSQLAVELGLPNTACNAQSFRSFLDRHDEISLRITHASNRKQDREWTAEVCEEYISKLQKLYDEGFLNTPEQVWNLDETAFDTTNLFDRVVGRKGMKQIPSQYNGTAKECVTVLPCGNAAGLQLKPLALYSGKLHLKSRLEDTFNMCYHAVNESGYMDQLIFANYIKEVVFPEIAAGTKDTLLSHLVMLWFRTDGFPQEFAFNAGTNLKSGFAQCGLFPFNPDMIRKTVKPYTDPSVLQRGIRQVQSEINHDKLVEVLRAEYGITDADGLQAPKKKRLGKNTMLRLKAGALITSDEMVAEIKAESARKKAVQAAAKAAKPSRAPKRKAPEPEPVLEPPGKKASKATTKKPRRK</sequence>
<dbReference type="Pfam" id="PF05225">
    <property type="entry name" value="HTH_psq"/>
    <property type="match status" value="1"/>
</dbReference>
<dbReference type="PANTHER" id="PTHR19303">
    <property type="entry name" value="TRANSPOSON"/>
    <property type="match status" value="1"/>
</dbReference>
<comment type="subcellular location">
    <subcellularLocation>
        <location evidence="1">Nucleus</location>
    </subcellularLocation>
</comment>
<evidence type="ECO:0000256" key="2">
    <source>
        <dbReference type="SAM" id="MobiDB-lite"/>
    </source>
</evidence>
<dbReference type="InterPro" id="IPR050863">
    <property type="entry name" value="CenT-Element_Derived"/>
</dbReference>
<dbReference type="InterPro" id="IPR009057">
    <property type="entry name" value="Homeodomain-like_sf"/>
</dbReference>
<feature type="compositionally biased region" description="Low complexity" evidence="2">
    <location>
        <begin position="405"/>
        <end position="414"/>
    </location>
</feature>
<dbReference type="SUPFAM" id="SSF46689">
    <property type="entry name" value="Homeodomain-like"/>
    <property type="match status" value="1"/>
</dbReference>
<dbReference type="GO" id="GO:0005634">
    <property type="term" value="C:nucleus"/>
    <property type="evidence" value="ECO:0007669"/>
    <property type="project" value="UniProtKB-SubCell"/>
</dbReference>
<name>A0A1D1V079_RAMVA</name>
<feature type="domain" description="HTH psq-type" evidence="3">
    <location>
        <begin position="16"/>
        <end position="52"/>
    </location>
</feature>
<feature type="compositionally biased region" description="Basic residues" evidence="2">
    <location>
        <begin position="434"/>
        <end position="446"/>
    </location>
</feature>